<dbReference type="InterPro" id="IPR007267">
    <property type="entry name" value="GtrA_DPMS_TM"/>
</dbReference>
<comment type="subcellular location">
    <subcellularLocation>
        <location evidence="1">Membrane</location>
        <topology evidence="1">Multi-pass membrane protein</topology>
    </subcellularLocation>
</comment>
<gene>
    <name evidence="8" type="ORF">NUM_02230</name>
</gene>
<evidence type="ECO:0000256" key="2">
    <source>
        <dbReference type="ARBA" id="ARBA00009399"/>
    </source>
</evidence>
<feature type="transmembrane region" description="Helical" evidence="6">
    <location>
        <begin position="47"/>
        <end position="65"/>
    </location>
</feature>
<name>A0A8J4EIK0_9ACTN</name>
<comment type="caution">
    <text evidence="8">The sequence shown here is derived from an EMBL/GenBank/DDBJ whole genome shotgun (WGS) entry which is preliminary data.</text>
</comment>
<dbReference type="EMBL" id="BOPO01000002">
    <property type="protein sequence ID" value="GIL24968.1"/>
    <property type="molecule type" value="Genomic_DNA"/>
</dbReference>
<keyword evidence="3 6" id="KW-0812">Transmembrane</keyword>
<evidence type="ECO:0000256" key="1">
    <source>
        <dbReference type="ARBA" id="ARBA00004141"/>
    </source>
</evidence>
<comment type="similarity">
    <text evidence="2">Belongs to the GtrA family.</text>
</comment>
<dbReference type="Pfam" id="PF04138">
    <property type="entry name" value="GtrA_DPMS_TM"/>
    <property type="match status" value="1"/>
</dbReference>
<evidence type="ECO:0000313" key="8">
    <source>
        <dbReference type="EMBL" id="GIL24968.1"/>
    </source>
</evidence>
<accession>A0A8J4EIK0</accession>
<evidence type="ECO:0000256" key="6">
    <source>
        <dbReference type="SAM" id="Phobius"/>
    </source>
</evidence>
<organism evidence="8 9">
    <name type="scientific">Actinocatenispora comari</name>
    <dbReference type="NCBI Taxonomy" id="2807577"/>
    <lineage>
        <taxon>Bacteria</taxon>
        <taxon>Bacillati</taxon>
        <taxon>Actinomycetota</taxon>
        <taxon>Actinomycetes</taxon>
        <taxon>Micromonosporales</taxon>
        <taxon>Micromonosporaceae</taxon>
        <taxon>Actinocatenispora</taxon>
    </lineage>
</organism>
<dbReference type="GO" id="GO:0005886">
    <property type="term" value="C:plasma membrane"/>
    <property type="evidence" value="ECO:0007669"/>
    <property type="project" value="TreeGrafter"/>
</dbReference>
<dbReference type="InterPro" id="IPR051401">
    <property type="entry name" value="GtrA_CellWall_Glycosyl"/>
</dbReference>
<dbReference type="PANTHER" id="PTHR38459">
    <property type="entry name" value="PROPHAGE BACTOPRENOL-LINKED GLUCOSE TRANSLOCASE HOMOLOG"/>
    <property type="match status" value="1"/>
</dbReference>
<evidence type="ECO:0000256" key="4">
    <source>
        <dbReference type="ARBA" id="ARBA00022989"/>
    </source>
</evidence>
<feature type="transmembrane region" description="Helical" evidence="6">
    <location>
        <begin position="149"/>
        <end position="170"/>
    </location>
</feature>
<feature type="domain" description="GtrA/DPMS transmembrane" evidence="7">
    <location>
        <begin position="49"/>
        <end position="176"/>
    </location>
</feature>
<evidence type="ECO:0000256" key="3">
    <source>
        <dbReference type="ARBA" id="ARBA00022692"/>
    </source>
</evidence>
<evidence type="ECO:0000259" key="7">
    <source>
        <dbReference type="Pfam" id="PF04138"/>
    </source>
</evidence>
<evidence type="ECO:0000313" key="9">
    <source>
        <dbReference type="Proteomes" id="UP000614996"/>
    </source>
</evidence>
<evidence type="ECO:0000256" key="5">
    <source>
        <dbReference type="ARBA" id="ARBA00023136"/>
    </source>
</evidence>
<dbReference type="GO" id="GO:0000271">
    <property type="term" value="P:polysaccharide biosynthetic process"/>
    <property type="evidence" value="ECO:0007669"/>
    <property type="project" value="InterPro"/>
</dbReference>
<keyword evidence="9" id="KW-1185">Reference proteome</keyword>
<protein>
    <submittedName>
        <fullName evidence="8">Membrane protein</fullName>
    </submittedName>
</protein>
<dbReference type="Proteomes" id="UP000614996">
    <property type="component" value="Unassembled WGS sequence"/>
</dbReference>
<dbReference type="AlphaFoldDB" id="A0A8J4EIK0"/>
<keyword evidence="4 6" id="KW-1133">Transmembrane helix</keyword>
<sequence>MLAAGRPGPVGTLGRVAESRAESAAAAPGVGGLRGLYARFRQLIHEVAKFGIVGGINFFVDIGIYNVCESLLGLGPLTSKTISVTVAATLAFVGNRYWTWRNRPRTNLAREYFLYFVMNAVGLLISLLCLGFSYYVLGEQWPAVFQTTLANNISGSIVGTALGTLFRFFAYRKWVFLPAEDPGVDPATGLPEPADGDRP</sequence>
<keyword evidence="5 6" id="KW-0472">Membrane</keyword>
<feature type="transmembrane region" description="Helical" evidence="6">
    <location>
        <begin position="71"/>
        <end position="93"/>
    </location>
</feature>
<reference evidence="9" key="1">
    <citation type="journal article" date="2021" name="Int. J. Syst. Evol. Microbiol.">
        <title>Actinocatenispora comari sp. nov., an endophytic actinomycete isolated from aerial parts of Comarum salesowianum.</title>
        <authorList>
            <person name="Oyunbileg N."/>
            <person name="Iizaka Y."/>
            <person name="Hamada M."/>
            <person name="Davaapurev B.O."/>
            <person name="Fukumoto A."/>
            <person name="Tsetseg B."/>
            <person name="Kato F."/>
            <person name="Tamura T."/>
            <person name="Batkhuu J."/>
            <person name="Anzai Y."/>
        </authorList>
    </citation>
    <scope>NUCLEOTIDE SEQUENCE [LARGE SCALE GENOMIC DNA]</scope>
    <source>
        <strain evidence="9">NUM-2625</strain>
    </source>
</reference>
<dbReference type="PANTHER" id="PTHR38459:SF1">
    <property type="entry name" value="PROPHAGE BACTOPRENOL-LINKED GLUCOSE TRANSLOCASE HOMOLOG"/>
    <property type="match status" value="1"/>
</dbReference>
<proteinExistence type="inferred from homology"/>
<feature type="transmembrane region" description="Helical" evidence="6">
    <location>
        <begin position="113"/>
        <end position="137"/>
    </location>
</feature>